<comment type="caution">
    <text evidence="2">The sequence shown here is derived from an EMBL/GenBank/DDBJ whole genome shotgun (WGS) entry which is preliminary data.</text>
</comment>
<feature type="domain" description="PKD" evidence="1">
    <location>
        <begin position="117"/>
        <end position="201"/>
    </location>
</feature>
<organism evidence="2">
    <name type="scientific">marine sediment metagenome</name>
    <dbReference type="NCBI Taxonomy" id="412755"/>
    <lineage>
        <taxon>unclassified sequences</taxon>
        <taxon>metagenomes</taxon>
        <taxon>ecological metagenomes</taxon>
    </lineage>
</organism>
<dbReference type="SMART" id="SM00089">
    <property type="entry name" value="PKD"/>
    <property type="match status" value="2"/>
</dbReference>
<feature type="domain" description="PKD" evidence="1">
    <location>
        <begin position="32"/>
        <end position="101"/>
    </location>
</feature>
<gene>
    <name evidence="2" type="ORF">S03H2_21721</name>
</gene>
<dbReference type="Gene3D" id="2.60.40.10">
    <property type="entry name" value="Immunoglobulins"/>
    <property type="match status" value="3"/>
</dbReference>
<dbReference type="SUPFAM" id="SSF49299">
    <property type="entry name" value="PKD domain"/>
    <property type="match status" value="3"/>
</dbReference>
<dbReference type="InterPro" id="IPR035986">
    <property type="entry name" value="PKD_dom_sf"/>
</dbReference>
<accession>X1FH62</accession>
<dbReference type="EMBL" id="BARU01011597">
    <property type="protein sequence ID" value="GAH31870.1"/>
    <property type="molecule type" value="Genomic_DNA"/>
</dbReference>
<dbReference type="InterPro" id="IPR000601">
    <property type="entry name" value="PKD_dom"/>
</dbReference>
<dbReference type="InterPro" id="IPR013783">
    <property type="entry name" value="Ig-like_fold"/>
</dbReference>
<dbReference type="InterPro" id="IPR022409">
    <property type="entry name" value="PKD/Chitinase_dom"/>
</dbReference>
<reference evidence="2" key="1">
    <citation type="journal article" date="2014" name="Front. Microbiol.">
        <title>High frequency of phylogenetically diverse reductive dehalogenase-homologous genes in deep subseafloor sedimentary metagenomes.</title>
        <authorList>
            <person name="Kawai M."/>
            <person name="Futagami T."/>
            <person name="Toyoda A."/>
            <person name="Takaki Y."/>
            <person name="Nishi S."/>
            <person name="Hori S."/>
            <person name="Arai W."/>
            <person name="Tsubouchi T."/>
            <person name="Morono Y."/>
            <person name="Uchiyama I."/>
            <person name="Ito T."/>
            <person name="Fujiyama A."/>
            <person name="Inagaki F."/>
            <person name="Takami H."/>
        </authorList>
    </citation>
    <scope>NUCLEOTIDE SEQUENCE</scope>
    <source>
        <strain evidence="2">Expedition CK06-06</strain>
    </source>
</reference>
<name>X1FH62_9ZZZZ</name>
<protein>
    <recommendedName>
        <fullName evidence="1">PKD domain-containing protein</fullName>
    </recommendedName>
</protein>
<feature type="non-terminal residue" evidence="2">
    <location>
        <position position="266"/>
    </location>
</feature>
<dbReference type="Pfam" id="PF18911">
    <property type="entry name" value="PKD_4"/>
    <property type="match status" value="3"/>
</dbReference>
<evidence type="ECO:0000313" key="2">
    <source>
        <dbReference type="EMBL" id="GAH31870.1"/>
    </source>
</evidence>
<dbReference type="AlphaFoldDB" id="X1FH62"/>
<dbReference type="PROSITE" id="PS50093">
    <property type="entry name" value="PKD"/>
    <property type="match status" value="3"/>
</dbReference>
<dbReference type="CDD" id="cd00146">
    <property type="entry name" value="PKD"/>
    <property type="match status" value="3"/>
</dbReference>
<feature type="domain" description="PKD" evidence="1">
    <location>
        <begin position="226"/>
        <end position="266"/>
    </location>
</feature>
<feature type="non-terminal residue" evidence="2">
    <location>
        <position position="1"/>
    </location>
</feature>
<sequence length="266" mass="30510">NNTNGIVDKPYNLTIGSNQDLYPLIEPLTDHPIADFTYSPSEPVTYNLIKFNDTSYDPDGYIIKWFWNFGNNNTSDLRNITNKYLDEGSYNVTLEVTDNYGVENKVVKQITILNSKPITKFSYSPSQPNDVKNVTFFDESYDNDGGIIKWEWNLGDGTILLNPKNPREISHKYEDNGTYKVTLFVYDNDGAINSTTKDVIVLNVKPTANFYYRPVNTENLLIIKKEDVKFNDNSIDEDGDIVRYNWSFGDTITSNLTNPTHVFEKE</sequence>
<evidence type="ECO:0000259" key="1">
    <source>
        <dbReference type="PROSITE" id="PS50093"/>
    </source>
</evidence>
<proteinExistence type="predicted"/>